<dbReference type="Proteomes" id="UP000009096">
    <property type="component" value="Chromosome 1"/>
</dbReference>
<protein>
    <submittedName>
        <fullName evidence="2">Uncharacterized protein</fullName>
    </submittedName>
</protein>
<dbReference type="OrthoDB" id="5071334at2759"/>
<dbReference type="VEuPathDB" id="FungiDB:FVEG_16647"/>
<dbReference type="GeneID" id="30073523"/>
<evidence type="ECO:0000313" key="3">
    <source>
        <dbReference type="Proteomes" id="UP000009096"/>
    </source>
</evidence>
<dbReference type="AlphaFoldDB" id="W7MS02"/>
<dbReference type="KEGG" id="fvr:FVEG_16647"/>
<gene>
    <name evidence="2" type="ORF">FVEG_16647</name>
</gene>
<dbReference type="RefSeq" id="XP_018756710.1">
    <property type="nucleotide sequence ID" value="XM_018905885.1"/>
</dbReference>
<dbReference type="EMBL" id="CM000578">
    <property type="protein sequence ID" value="EWG50519.1"/>
    <property type="molecule type" value="Genomic_DNA"/>
</dbReference>
<accession>W7MS02</accession>
<proteinExistence type="predicted"/>
<name>W7MS02_GIBM7</name>
<reference evidence="2 3" key="1">
    <citation type="journal article" date="2010" name="Nature">
        <title>Comparative genomics reveals mobile pathogenicity chromosomes in Fusarium.</title>
        <authorList>
            <person name="Ma L.J."/>
            <person name="van der Does H.C."/>
            <person name="Borkovich K.A."/>
            <person name="Coleman J.J."/>
            <person name="Daboussi M.J."/>
            <person name="Di Pietro A."/>
            <person name="Dufresne M."/>
            <person name="Freitag M."/>
            <person name="Grabherr M."/>
            <person name="Henrissat B."/>
            <person name="Houterman P.M."/>
            <person name="Kang S."/>
            <person name="Shim W.B."/>
            <person name="Woloshuk C."/>
            <person name="Xie X."/>
            <person name="Xu J.R."/>
            <person name="Antoniw J."/>
            <person name="Baker S.E."/>
            <person name="Bluhm B.H."/>
            <person name="Breakspear A."/>
            <person name="Brown D.W."/>
            <person name="Butchko R.A."/>
            <person name="Chapman S."/>
            <person name="Coulson R."/>
            <person name="Coutinho P.M."/>
            <person name="Danchin E.G."/>
            <person name="Diener A."/>
            <person name="Gale L.R."/>
            <person name="Gardiner D.M."/>
            <person name="Goff S."/>
            <person name="Hammond-Kosack K.E."/>
            <person name="Hilburn K."/>
            <person name="Hua-Van A."/>
            <person name="Jonkers W."/>
            <person name="Kazan K."/>
            <person name="Kodira C.D."/>
            <person name="Koehrsen M."/>
            <person name="Kumar L."/>
            <person name="Lee Y.H."/>
            <person name="Li L."/>
            <person name="Manners J.M."/>
            <person name="Miranda-Saavedra D."/>
            <person name="Mukherjee M."/>
            <person name="Park G."/>
            <person name="Park J."/>
            <person name="Park S.Y."/>
            <person name="Proctor R.H."/>
            <person name="Regev A."/>
            <person name="Ruiz-Roldan M.C."/>
            <person name="Sain D."/>
            <person name="Sakthikumar S."/>
            <person name="Sykes S."/>
            <person name="Schwartz D.C."/>
            <person name="Turgeon B.G."/>
            <person name="Wapinski I."/>
            <person name="Yoder O."/>
            <person name="Young S."/>
            <person name="Zeng Q."/>
            <person name="Zhou S."/>
            <person name="Galagan J."/>
            <person name="Cuomo C.A."/>
            <person name="Kistler H.C."/>
            <person name="Rep M."/>
        </authorList>
    </citation>
    <scope>NUCLEOTIDE SEQUENCE [LARGE SCALE GENOMIC DNA]</scope>
    <source>
        <strain evidence="3">M3125 / FGSC 7600</strain>
    </source>
</reference>
<feature type="region of interest" description="Disordered" evidence="1">
    <location>
        <begin position="138"/>
        <end position="172"/>
    </location>
</feature>
<organism evidence="2 3">
    <name type="scientific">Gibberella moniliformis (strain M3125 / FGSC 7600)</name>
    <name type="common">Maize ear and stalk rot fungus</name>
    <name type="synonym">Fusarium verticillioides</name>
    <dbReference type="NCBI Taxonomy" id="334819"/>
    <lineage>
        <taxon>Eukaryota</taxon>
        <taxon>Fungi</taxon>
        <taxon>Dikarya</taxon>
        <taxon>Ascomycota</taxon>
        <taxon>Pezizomycotina</taxon>
        <taxon>Sordariomycetes</taxon>
        <taxon>Hypocreomycetidae</taxon>
        <taxon>Hypocreales</taxon>
        <taxon>Nectriaceae</taxon>
        <taxon>Fusarium</taxon>
        <taxon>Fusarium fujikuroi species complex</taxon>
    </lineage>
</organism>
<keyword evidence="3" id="KW-1185">Reference proteome</keyword>
<dbReference type="EMBL" id="DS022254">
    <property type="protein sequence ID" value="EWG50519.1"/>
    <property type="molecule type" value="Genomic_DNA"/>
</dbReference>
<evidence type="ECO:0000256" key="1">
    <source>
        <dbReference type="SAM" id="MobiDB-lite"/>
    </source>
</evidence>
<sequence length="172" mass="19752">MNNNPGHDINLQALDRPNDRWSICRAQDEEGIRLYNTLVQQWNDWAKEDAAEQEENWFDLAYRLGNRPAHRRAAFARSVENRARNQGGGRATVCWGHCILARWFYRNLREDFERQGNPTLNQLQQWYPRSDIMGNLRYNEDGPSFPTIGGGDPTPVRGNPGQGPEEDSGPQA</sequence>
<evidence type="ECO:0000313" key="2">
    <source>
        <dbReference type="EMBL" id="EWG50519.1"/>
    </source>
</evidence>